<dbReference type="EMBL" id="JASPKY010000128">
    <property type="protein sequence ID" value="KAK9731718.1"/>
    <property type="molecule type" value="Genomic_DNA"/>
</dbReference>
<feature type="compositionally biased region" description="Basic and acidic residues" evidence="1">
    <location>
        <begin position="65"/>
        <end position="90"/>
    </location>
</feature>
<feature type="region of interest" description="Disordered" evidence="1">
    <location>
        <begin position="44"/>
        <end position="94"/>
    </location>
</feature>
<evidence type="ECO:0000313" key="3">
    <source>
        <dbReference type="Proteomes" id="UP001458880"/>
    </source>
</evidence>
<feature type="region of interest" description="Disordered" evidence="1">
    <location>
        <begin position="1"/>
        <end position="29"/>
    </location>
</feature>
<keyword evidence="3" id="KW-1185">Reference proteome</keyword>
<name>A0AAW1LA44_POPJA</name>
<feature type="compositionally biased region" description="Basic and acidic residues" evidence="1">
    <location>
        <begin position="1"/>
        <end position="21"/>
    </location>
</feature>
<comment type="caution">
    <text evidence="2">The sequence shown here is derived from an EMBL/GenBank/DDBJ whole genome shotgun (WGS) entry which is preliminary data.</text>
</comment>
<proteinExistence type="predicted"/>
<evidence type="ECO:0000313" key="2">
    <source>
        <dbReference type="EMBL" id="KAK9731718.1"/>
    </source>
</evidence>
<accession>A0AAW1LA44</accession>
<protein>
    <submittedName>
        <fullName evidence="2">Uncharacterized protein</fullName>
    </submittedName>
</protein>
<dbReference type="AlphaFoldDB" id="A0AAW1LA44"/>
<gene>
    <name evidence="2" type="ORF">QE152_g13403</name>
</gene>
<dbReference type="Proteomes" id="UP001458880">
    <property type="component" value="Unassembled WGS sequence"/>
</dbReference>
<evidence type="ECO:0000256" key="1">
    <source>
        <dbReference type="SAM" id="MobiDB-lite"/>
    </source>
</evidence>
<sequence>MAKFQKDEAKRAEVQVQRNEEIISDSNGNNFEEEIQMEIISKKNKSRRQYKLKEEIQRRPKKEKKTQYKLKEEIQRRPKKEKKTEREPRIRSQPNWFNNYDINFFSMQAPSKATGNGDSWYADCIESNLVVMLAENAGAKQGNGEWRQLVCRLH</sequence>
<organism evidence="2 3">
    <name type="scientific">Popillia japonica</name>
    <name type="common">Japanese beetle</name>
    <dbReference type="NCBI Taxonomy" id="7064"/>
    <lineage>
        <taxon>Eukaryota</taxon>
        <taxon>Metazoa</taxon>
        <taxon>Ecdysozoa</taxon>
        <taxon>Arthropoda</taxon>
        <taxon>Hexapoda</taxon>
        <taxon>Insecta</taxon>
        <taxon>Pterygota</taxon>
        <taxon>Neoptera</taxon>
        <taxon>Endopterygota</taxon>
        <taxon>Coleoptera</taxon>
        <taxon>Polyphaga</taxon>
        <taxon>Scarabaeiformia</taxon>
        <taxon>Scarabaeidae</taxon>
        <taxon>Rutelinae</taxon>
        <taxon>Popillia</taxon>
    </lineage>
</organism>
<reference evidence="2 3" key="1">
    <citation type="journal article" date="2024" name="BMC Genomics">
        <title>De novo assembly and annotation of Popillia japonica's genome with initial clues to its potential as an invasive pest.</title>
        <authorList>
            <person name="Cucini C."/>
            <person name="Boschi S."/>
            <person name="Funari R."/>
            <person name="Cardaioli E."/>
            <person name="Iannotti N."/>
            <person name="Marturano G."/>
            <person name="Paoli F."/>
            <person name="Bruttini M."/>
            <person name="Carapelli A."/>
            <person name="Frati F."/>
            <person name="Nardi F."/>
        </authorList>
    </citation>
    <scope>NUCLEOTIDE SEQUENCE [LARGE SCALE GENOMIC DNA]</scope>
    <source>
        <strain evidence="2">DMR45628</strain>
    </source>
</reference>